<dbReference type="AlphaFoldDB" id="B3R090"/>
<feature type="transmembrane region" description="Helical" evidence="7">
    <location>
        <begin position="105"/>
        <end position="122"/>
    </location>
</feature>
<dbReference type="HOGENOM" id="CLU_036879_0_0_14"/>
<evidence type="ECO:0000259" key="8">
    <source>
        <dbReference type="PROSITE" id="PS50928"/>
    </source>
</evidence>
<feature type="transmembrane region" description="Helical" evidence="7">
    <location>
        <begin position="134"/>
        <end position="165"/>
    </location>
</feature>
<dbReference type="GO" id="GO:0005886">
    <property type="term" value="C:plasma membrane"/>
    <property type="evidence" value="ECO:0007669"/>
    <property type="project" value="UniProtKB-SubCell"/>
</dbReference>
<dbReference type="PROSITE" id="PS50928">
    <property type="entry name" value="ABC_TM1"/>
    <property type="match status" value="1"/>
</dbReference>
<comment type="subcellular location">
    <subcellularLocation>
        <location evidence="1 7">Cell membrane</location>
        <topology evidence="1 7">Multi-pass membrane protein</topology>
    </subcellularLocation>
</comment>
<evidence type="ECO:0000256" key="7">
    <source>
        <dbReference type="RuleBase" id="RU363032"/>
    </source>
</evidence>
<keyword evidence="5 7" id="KW-1133">Transmembrane helix</keyword>
<dbReference type="CDD" id="cd06261">
    <property type="entry name" value="TM_PBP2"/>
    <property type="match status" value="1"/>
</dbReference>
<comment type="similarity">
    <text evidence="7">Belongs to the binding-protein-dependent transport system permease family.</text>
</comment>
<evidence type="ECO:0000256" key="5">
    <source>
        <dbReference type="ARBA" id="ARBA00022989"/>
    </source>
</evidence>
<dbReference type="Pfam" id="PF19300">
    <property type="entry name" value="BPD_transp_1_N"/>
    <property type="match status" value="1"/>
</dbReference>
<dbReference type="eggNOG" id="COG0601">
    <property type="taxonomic scope" value="Bacteria"/>
</dbReference>
<dbReference type="InterPro" id="IPR035906">
    <property type="entry name" value="MetI-like_sf"/>
</dbReference>
<protein>
    <submittedName>
        <fullName evidence="9">ABC-type dipeptide/oligopeptide transport system, permease component I</fullName>
    </submittedName>
</protein>
<feature type="transmembrane region" description="Helical" evidence="7">
    <location>
        <begin position="275"/>
        <end position="303"/>
    </location>
</feature>
<feature type="transmembrane region" description="Helical" evidence="7">
    <location>
        <begin position="177"/>
        <end position="196"/>
    </location>
</feature>
<dbReference type="EMBL" id="CU469464">
    <property type="protein sequence ID" value="CAP18254.1"/>
    <property type="molecule type" value="Genomic_DNA"/>
</dbReference>
<dbReference type="SUPFAM" id="SSF161098">
    <property type="entry name" value="MetI-like"/>
    <property type="match status" value="1"/>
</dbReference>
<feature type="transmembrane region" description="Helical" evidence="7">
    <location>
        <begin position="231"/>
        <end position="252"/>
    </location>
</feature>
<evidence type="ECO:0000256" key="3">
    <source>
        <dbReference type="ARBA" id="ARBA00022475"/>
    </source>
</evidence>
<keyword evidence="2 7" id="KW-0813">Transport</keyword>
<evidence type="ECO:0000256" key="2">
    <source>
        <dbReference type="ARBA" id="ARBA00022448"/>
    </source>
</evidence>
<dbReference type="InterPro" id="IPR000515">
    <property type="entry name" value="MetI-like"/>
</dbReference>
<dbReference type="PANTHER" id="PTHR43163:SF6">
    <property type="entry name" value="DIPEPTIDE TRANSPORT SYSTEM PERMEASE PROTEIN DPPB-RELATED"/>
    <property type="match status" value="1"/>
</dbReference>
<feature type="transmembrane region" description="Helical" evidence="7">
    <location>
        <begin position="12"/>
        <end position="31"/>
    </location>
</feature>
<gene>
    <name evidence="9" type="primary">dppB</name>
    <name evidence="9" type="ordered locus">ATP_00067</name>
</gene>
<dbReference type="PANTHER" id="PTHR43163">
    <property type="entry name" value="DIPEPTIDE TRANSPORT SYSTEM PERMEASE PROTEIN DPPB-RELATED"/>
    <property type="match status" value="1"/>
</dbReference>
<evidence type="ECO:0000256" key="6">
    <source>
        <dbReference type="ARBA" id="ARBA00023136"/>
    </source>
</evidence>
<keyword evidence="6 7" id="KW-0472">Membrane</keyword>
<dbReference type="GO" id="GO:0055085">
    <property type="term" value="P:transmembrane transport"/>
    <property type="evidence" value="ECO:0007669"/>
    <property type="project" value="InterPro"/>
</dbReference>
<keyword evidence="10" id="KW-1185">Reference proteome</keyword>
<sequence>MNFKYILKKILYAFIMFISICLIIFLMLKLMPTDPVDTLLGHKGVSESTKIDLRKKLGLDKPVLIQLKNYLIKIFTKFDFGESYYGDRKPALSLFLKKFKETLKLSFFSILLGSFIGIFLGIKAAIYQYTKTDYFMIFFSVIMISLPTFIIGFLLKVIFGVYLKWLPLSGFNSIPKMILPIMTISLSLSGSILRITRINMIKTLEQPYILTAYAKGLNKNTIVYKHALKNAAIPIISYIGLSFSFLISGSIITEKIFSIRGIGSLIIEHFNQNDLFVVSCCVILLSLFVICVNLILEIICSFLDPKLKL</sequence>
<feature type="domain" description="ABC transmembrane type-1" evidence="8">
    <location>
        <begin position="99"/>
        <end position="296"/>
    </location>
</feature>
<organism evidence="10">
    <name type="scientific">Phytoplasma mali (strain AT)</name>
    <dbReference type="NCBI Taxonomy" id="482235"/>
    <lineage>
        <taxon>Bacteria</taxon>
        <taxon>Bacillati</taxon>
        <taxon>Mycoplasmatota</taxon>
        <taxon>Mollicutes</taxon>
        <taxon>Acholeplasmatales</taxon>
        <taxon>Acholeplasmataceae</taxon>
        <taxon>Candidatus Phytoplasma</taxon>
        <taxon>16SrX (Apple proliferation group)</taxon>
    </lineage>
</organism>
<evidence type="ECO:0000313" key="10">
    <source>
        <dbReference type="Proteomes" id="UP000002020"/>
    </source>
</evidence>
<keyword evidence="4 7" id="KW-0812">Transmembrane</keyword>
<dbReference type="Proteomes" id="UP000002020">
    <property type="component" value="Chromosome"/>
</dbReference>
<keyword evidence="3" id="KW-1003">Cell membrane</keyword>
<evidence type="ECO:0000256" key="4">
    <source>
        <dbReference type="ARBA" id="ARBA00022692"/>
    </source>
</evidence>
<evidence type="ECO:0000313" key="9">
    <source>
        <dbReference type="EMBL" id="CAP18254.1"/>
    </source>
</evidence>
<dbReference type="Gene3D" id="1.10.3720.10">
    <property type="entry name" value="MetI-like"/>
    <property type="match status" value="1"/>
</dbReference>
<name>B3R090_PHYMT</name>
<reference evidence="9 10" key="1">
    <citation type="journal article" date="2008" name="BMC Genomics">
        <title>The linear chromosome of the plant-pathogenic mycoplasma 'Candidatus Phytoplasma mali'.</title>
        <authorList>
            <person name="Kube M."/>
            <person name="Schneider B."/>
            <person name="Kuhl H."/>
            <person name="Dandekar T."/>
            <person name="Heitmann K."/>
            <person name="Migdoll A.M."/>
            <person name="Reinhardt R."/>
            <person name="Seemueller E."/>
        </authorList>
    </citation>
    <scope>NUCLEOTIDE SEQUENCE [LARGE SCALE GENOMIC DNA]</scope>
    <source>
        <strain evidence="9 10">AT</strain>
    </source>
</reference>
<dbReference type="InterPro" id="IPR045621">
    <property type="entry name" value="BPD_transp_1_N"/>
</dbReference>
<evidence type="ECO:0000256" key="1">
    <source>
        <dbReference type="ARBA" id="ARBA00004651"/>
    </source>
</evidence>
<dbReference type="KEGG" id="pml:ATP_00067"/>
<dbReference type="Pfam" id="PF00528">
    <property type="entry name" value="BPD_transp_1"/>
    <property type="match status" value="1"/>
</dbReference>
<dbReference type="STRING" id="37692.ATP_00067"/>
<accession>B3R090</accession>
<proteinExistence type="inferred from homology"/>